<evidence type="ECO:0000313" key="1">
    <source>
        <dbReference type="EMBL" id="MBC8542572.1"/>
    </source>
</evidence>
<comment type="caution">
    <text evidence="1">The sequence shown here is derived from an EMBL/GenBank/DDBJ whole genome shotgun (WGS) entry which is preliminary data.</text>
</comment>
<gene>
    <name evidence="1" type="ORF">H8730_03290</name>
</gene>
<dbReference type="Proteomes" id="UP000657006">
    <property type="component" value="Unassembled WGS sequence"/>
</dbReference>
<accession>A0A926DRP8</accession>
<protein>
    <recommendedName>
        <fullName evidence="3">Flavodoxin-like domain-containing protein</fullName>
    </recommendedName>
</protein>
<dbReference type="EMBL" id="JACRSQ010000003">
    <property type="protein sequence ID" value="MBC8542572.1"/>
    <property type="molecule type" value="Genomic_DNA"/>
</dbReference>
<dbReference type="RefSeq" id="WP_177713561.1">
    <property type="nucleotide sequence ID" value="NZ_JACRSQ010000003.1"/>
</dbReference>
<dbReference type="SUPFAM" id="SSF52218">
    <property type="entry name" value="Flavoproteins"/>
    <property type="match status" value="1"/>
</dbReference>
<evidence type="ECO:0000313" key="2">
    <source>
        <dbReference type="Proteomes" id="UP000657006"/>
    </source>
</evidence>
<dbReference type="InterPro" id="IPR029039">
    <property type="entry name" value="Flavoprotein-like_sf"/>
</dbReference>
<keyword evidence="2" id="KW-1185">Reference proteome</keyword>
<dbReference type="AlphaFoldDB" id="A0A926DRP8"/>
<reference evidence="1" key="1">
    <citation type="submission" date="2020-08" db="EMBL/GenBank/DDBJ databases">
        <title>Genome public.</title>
        <authorList>
            <person name="Liu C."/>
            <person name="Sun Q."/>
        </authorList>
    </citation>
    <scope>NUCLEOTIDE SEQUENCE</scope>
    <source>
        <strain evidence="1">NSJ-32</strain>
    </source>
</reference>
<organism evidence="1 2">
    <name type="scientific">Bianquea renquensis</name>
    <dbReference type="NCBI Taxonomy" id="2763661"/>
    <lineage>
        <taxon>Bacteria</taxon>
        <taxon>Bacillati</taxon>
        <taxon>Bacillota</taxon>
        <taxon>Clostridia</taxon>
        <taxon>Eubacteriales</taxon>
        <taxon>Bianqueaceae</taxon>
        <taxon>Bianquea</taxon>
    </lineage>
</organism>
<evidence type="ECO:0008006" key="3">
    <source>
        <dbReference type="Google" id="ProtNLM"/>
    </source>
</evidence>
<name>A0A926DRP8_9FIRM</name>
<sequence length="143" mass="16027">MKLQVLFFNKYGHAQVIADKLSSLFRCKCDQIPPAYQCNKEKLVFIAYEKHGALDKKFLEFLKEMDTNKTANVALIEISKTGNEGFDELRTLFNSNGVNVAGTLGLENHKGVIGKGKITEDDINKALEFAKKIGSEMFESFKA</sequence>
<proteinExistence type="predicted"/>